<gene>
    <name evidence="1" type="ORF">K443DRAFT_328593</name>
</gene>
<reference evidence="1 2" key="1">
    <citation type="submission" date="2014-04" db="EMBL/GenBank/DDBJ databases">
        <authorList>
            <consortium name="DOE Joint Genome Institute"/>
            <person name="Kuo A."/>
            <person name="Kohler A."/>
            <person name="Nagy L.G."/>
            <person name="Floudas D."/>
            <person name="Copeland A."/>
            <person name="Barry K.W."/>
            <person name="Cichocki N."/>
            <person name="Veneault-Fourrey C."/>
            <person name="LaButti K."/>
            <person name="Lindquist E.A."/>
            <person name="Lipzen A."/>
            <person name="Lundell T."/>
            <person name="Morin E."/>
            <person name="Murat C."/>
            <person name="Sun H."/>
            <person name="Tunlid A."/>
            <person name="Henrissat B."/>
            <person name="Grigoriev I.V."/>
            <person name="Hibbett D.S."/>
            <person name="Martin F."/>
            <person name="Nordberg H.P."/>
            <person name="Cantor M.N."/>
            <person name="Hua S.X."/>
        </authorList>
    </citation>
    <scope>NUCLEOTIDE SEQUENCE [LARGE SCALE GENOMIC DNA]</scope>
    <source>
        <strain evidence="1 2">LaAM-08-1</strain>
    </source>
</reference>
<evidence type="ECO:0000313" key="2">
    <source>
        <dbReference type="Proteomes" id="UP000054477"/>
    </source>
</evidence>
<name>A0A0C9XCI1_9AGAR</name>
<proteinExistence type="predicted"/>
<dbReference type="AlphaFoldDB" id="A0A0C9XCI1"/>
<evidence type="ECO:0000313" key="1">
    <source>
        <dbReference type="EMBL" id="KIJ95441.1"/>
    </source>
</evidence>
<keyword evidence="2" id="KW-1185">Reference proteome</keyword>
<dbReference type="Proteomes" id="UP000054477">
    <property type="component" value="Unassembled WGS sequence"/>
</dbReference>
<accession>A0A0C9XCI1</accession>
<organism evidence="1 2">
    <name type="scientific">Laccaria amethystina LaAM-08-1</name>
    <dbReference type="NCBI Taxonomy" id="1095629"/>
    <lineage>
        <taxon>Eukaryota</taxon>
        <taxon>Fungi</taxon>
        <taxon>Dikarya</taxon>
        <taxon>Basidiomycota</taxon>
        <taxon>Agaricomycotina</taxon>
        <taxon>Agaricomycetes</taxon>
        <taxon>Agaricomycetidae</taxon>
        <taxon>Agaricales</taxon>
        <taxon>Agaricineae</taxon>
        <taxon>Hydnangiaceae</taxon>
        <taxon>Laccaria</taxon>
    </lineage>
</organism>
<sequence>MEGMSPTLTSEQPSAHAHFRYILSSRGLPTPSPFRNRGPRPSMVFVIPTDLTSTTPPSYFWASTYQVWDFICCTLGKAKSMNSTARLLDNLDKFILTSKTSSYLVGLEFYLRLHTPFTNVQSIAPPMNSSINPF</sequence>
<dbReference type="EMBL" id="KN838755">
    <property type="protein sequence ID" value="KIJ95441.1"/>
    <property type="molecule type" value="Genomic_DNA"/>
</dbReference>
<protein>
    <submittedName>
        <fullName evidence="1">Uncharacterized protein</fullName>
    </submittedName>
</protein>
<reference evidence="2" key="2">
    <citation type="submission" date="2015-01" db="EMBL/GenBank/DDBJ databases">
        <title>Evolutionary Origins and Diversification of the Mycorrhizal Mutualists.</title>
        <authorList>
            <consortium name="DOE Joint Genome Institute"/>
            <consortium name="Mycorrhizal Genomics Consortium"/>
            <person name="Kohler A."/>
            <person name="Kuo A."/>
            <person name="Nagy L.G."/>
            <person name="Floudas D."/>
            <person name="Copeland A."/>
            <person name="Barry K.W."/>
            <person name="Cichocki N."/>
            <person name="Veneault-Fourrey C."/>
            <person name="LaButti K."/>
            <person name="Lindquist E.A."/>
            <person name="Lipzen A."/>
            <person name="Lundell T."/>
            <person name="Morin E."/>
            <person name="Murat C."/>
            <person name="Riley R."/>
            <person name="Ohm R."/>
            <person name="Sun H."/>
            <person name="Tunlid A."/>
            <person name="Henrissat B."/>
            <person name="Grigoriev I.V."/>
            <person name="Hibbett D.S."/>
            <person name="Martin F."/>
        </authorList>
    </citation>
    <scope>NUCLEOTIDE SEQUENCE [LARGE SCALE GENOMIC DNA]</scope>
    <source>
        <strain evidence="2">LaAM-08-1</strain>
    </source>
</reference>
<dbReference type="HOGENOM" id="CLU_1896549_0_0_1"/>